<feature type="compositionally biased region" description="Basic residues" evidence="1">
    <location>
        <begin position="1"/>
        <end position="10"/>
    </location>
</feature>
<feature type="region of interest" description="Disordered" evidence="1">
    <location>
        <begin position="214"/>
        <end position="247"/>
    </location>
</feature>
<protein>
    <submittedName>
        <fullName evidence="3">Aste57867_13388 protein</fullName>
    </submittedName>
</protein>
<dbReference type="AlphaFoldDB" id="A0A485KZQ2"/>
<feature type="compositionally biased region" description="Polar residues" evidence="1">
    <location>
        <begin position="313"/>
        <end position="326"/>
    </location>
</feature>
<feature type="compositionally biased region" description="Polar residues" evidence="1">
    <location>
        <begin position="231"/>
        <end position="247"/>
    </location>
</feature>
<dbReference type="EMBL" id="VJMH01005448">
    <property type="protein sequence ID" value="KAF0695868.1"/>
    <property type="molecule type" value="Genomic_DNA"/>
</dbReference>
<accession>A0A485KZQ2</accession>
<sequence>MNRRASVSRKKSVESIPEKRASVDGGTSGRRKSILRRASSEAVLQKHDNGGEFASDDDGAAPPVQAPLSEELLQAISILETESSEASQKRQILKLFEWFKAQYSQMSDALRASVHREQHLMLKVGMHDPTNKDSLVPVPRLEIGSHVECDKTPDEPQIARNIRPKLGFFQGGMRAVLESSPRVPRARARSTENHRGNDLRDKILGLETQVKELQRQPPGLQAGKPMPSRGSRATTTASPSSFMDESPSTFHEWKTVNKVWSPTKASTSATCQELYWNNTSSMLTDKGGYGFSVTPMERAMTASPFAKKKTKSNNHLPSVQYSASPS</sequence>
<reference evidence="3 4" key="1">
    <citation type="submission" date="2019-03" db="EMBL/GenBank/DDBJ databases">
        <authorList>
            <person name="Gaulin E."/>
            <person name="Dumas B."/>
        </authorList>
    </citation>
    <scope>NUCLEOTIDE SEQUENCE [LARGE SCALE GENOMIC DNA]</scope>
    <source>
        <strain evidence="3">CBS 568.67</strain>
    </source>
</reference>
<feature type="region of interest" description="Disordered" evidence="1">
    <location>
        <begin position="178"/>
        <end position="201"/>
    </location>
</feature>
<evidence type="ECO:0000313" key="3">
    <source>
        <dbReference type="EMBL" id="VFT90227.1"/>
    </source>
</evidence>
<feature type="compositionally biased region" description="Basic and acidic residues" evidence="1">
    <location>
        <begin position="11"/>
        <end position="22"/>
    </location>
</feature>
<evidence type="ECO:0000313" key="2">
    <source>
        <dbReference type="EMBL" id="KAF0695868.1"/>
    </source>
</evidence>
<dbReference type="Proteomes" id="UP000332933">
    <property type="component" value="Unassembled WGS sequence"/>
</dbReference>
<reference evidence="2" key="2">
    <citation type="submission" date="2019-06" db="EMBL/GenBank/DDBJ databases">
        <title>Genomics analysis of Aphanomyces spp. identifies a new class of oomycete effector associated with host adaptation.</title>
        <authorList>
            <person name="Gaulin E."/>
        </authorList>
    </citation>
    <scope>NUCLEOTIDE SEQUENCE</scope>
    <source>
        <strain evidence="2">CBS 578.67</strain>
    </source>
</reference>
<feature type="region of interest" description="Disordered" evidence="1">
    <location>
        <begin position="1"/>
        <end position="64"/>
    </location>
</feature>
<feature type="region of interest" description="Disordered" evidence="1">
    <location>
        <begin position="303"/>
        <end position="326"/>
    </location>
</feature>
<proteinExistence type="predicted"/>
<evidence type="ECO:0000313" key="4">
    <source>
        <dbReference type="Proteomes" id="UP000332933"/>
    </source>
</evidence>
<name>A0A485KZQ2_9STRA</name>
<dbReference type="OrthoDB" id="123707at2759"/>
<organism evidence="3 4">
    <name type="scientific">Aphanomyces stellatus</name>
    <dbReference type="NCBI Taxonomy" id="120398"/>
    <lineage>
        <taxon>Eukaryota</taxon>
        <taxon>Sar</taxon>
        <taxon>Stramenopiles</taxon>
        <taxon>Oomycota</taxon>
        <taxon>Saprolegniomycetes</taxon>
        <taxon>Saprolegniales</taxon>
        <taxon>Verrucalvaceae</taxon>
        <taxon>Aphanomyces</taxon>
    </lineage>
</organism>
<gene>
    <name evidence="3" type="primary">Aste57867_13388</name>
    <name evidence="2" type="ORF">As57867_013338</name>
    <name evidence="3" type="ORF">ASTE57867_13388</name>
</gene>
<keyword evidence="4" id="KW-1185">Reference proteome</keyword>
<feature type="compositionally biased region" description="Basic and acidic residues" evidence="1">
    <location>
        <begin position="189"/>
        <end position="201"/>
    </location>
</feature>
<evidence type="ECO:0000256" key="1">
    <source>
        <dbReference type="SAM" id="MobiDB-lite"/>
    </source>
</evidence>
<dbReference type="EMBL" id="CAADRA010005469">
    <property type="protein sequence ID" value="VFT90227.1"/>
    <property type="molecule type" value="Genomic_DNA"/>
</dbReference>